<dbReference type="Gene3D" id="6.10.250.690">
    <property type="match status" value="1"/>
</dbReference>
<keyword evidence="4" id="KW-0902">Two-component regulatory system</keyword>
<organism evidence="13 14">
    <name type="scientific">Salipaludibacillus aurantiacus</name>
    <dbReference type="NCBI Taxonomy" id="1601833"/>
    <lineage>
        <taxon>Bacteria</taxon>
        <taxon>Bacillati</taxon>
        <taxon>Bacillota</taxon>
        <taxon>Bacilli</taxon>
        <taxon>Bacillales</taxon>
        <taxon>Bacillaceae</taxon>
    </lineage>
</organism>
<gene>
    <name evidence="13" type="ORF">SAMN05518684_12020</name>
</gene>
<dbReference type="GO" id="GO:0005829">
    <property type="term" value="C:cytosol"/>
    <property type="evidence" value="ECO:0007669"/>
    <property type="project" value="TreeGrafter"/>
</dbReference>
<evidence type="ECO:0000256" key="7">
    <source>
        <dbReference type="ARBA" id="ARBA00023159"/>
    </source>
</evidence>
<keyword evidence="5" id="KW-0805">Transcription regulation</keyword>
<dbReference type="GO" id="GO:0006355">
    <property type="term" value="P:regulation of DNA-templated transcription"/>
    <property type="evidence" value="ECO:0007669"/>
    <property type="project" value="InterPro"/>
</dbReference>
<evidence type="ECO:0000256" key="3">
    <source>
        <dbReference type="ARBA" id="ARBA00022553"/>
    </source>
</evidence>
<name>A0A1H9WUE1_9BACI</name>
<dbReference type="SMART" id="SM00862">
    <property type="entry name" value="Trans_reg_C"/>
    <property type="match status" value="1"/>
</dbReference>
<dbReference type="AlphaFoldDB" id="A0A1H9WUE1"/>
<dbReference type="STRING" id="1601833.SAMN05518684_12020"/>
<comment type="subcellular location">
    <subcellularLocation>
        <location evidence="1">Cytoplasm</location>
    </subcellularLocation>
</comment>
<sequence length="236" mass="26892">MSDEKKTTVLIVDDEETMLQLVGNILNNEGYRIVTAANGHEAINKMSILDINFVILDIMMPGMDGYETCREIRKSSDVPILMLTAKTEEMDKVTALKTGADDYLVKPFGKNELTARIEAILRRTNSQSAKSKDTTVQTEWTFENITLNTEAKKVTVDSKPVNLTKKEFEVLELLIKHPDQVFSREQLLDRIWGFEYLNATSRTVDTHMKTLRLKLKNAAPYIKTVWGMGYKLEVPE</sequence>
<feature type="domain" description="Response regulatory" evidence="11">
    <location>
        <begin position="8"/>
        <end position="121"/>
    </location>
</feature>
<keyword evidence="3 9" id="KW-0597">Phosphoprotein</keyword>
<dbReference type="InterPro" id="IPR001789">
    <property type="entry name" value="Sig_transdc_resp-reg_receiver"/>
</dbReference>
<reference evidence="14" key="1">
    <citation type="submission" date="2016-10" db="EMBL/GenBank/DDBJ databases">
        <authorList>
            <person name="Varghese N."/>
            <person name="Submissions S."/>
        </authorList>
    </citation>
    <scope>NUCLEOTIDE SEQUENCE [LARGE SCALE GENOMIC DNA]</scope>
    <source>
        <strain evidence="14">S9</strain>
    </source>
</reference>
<feature type="modified residue" description="4-aspartylphosphate" evidence="9">
    <location>
        <position position="57"/>
    </location>
</feature>
<dbReference type="SMART" id="SM00448">
    <property type="entry name" value="REC"/>
    <property type="match status" value="1"/>
</dbReference>
<evidence type="ECO:0000256" key="6">
    <source>
        <dbReference type="ARBA" id="ARBA00023125"/>
    </source>
</evidence>
<evidence type="ECO:0000256" key="10">
    <source>
        <dbReference type="PROSITE-ProRule" id="PRU01091"/>
    </source>
</evidence>
<dbReference type="SUPFAM" id="SSF52172">
    <property type="entry name" value="CheY-like"/>
    <property type="match status" value="1"/>
</dbReference>
<dbReference type="PROSITE" id="PS50110">
    <property type="entry name" value="RESPONSE_REGULATORY"/>
    <property type="match status" value="1"/>
</dbReference>
<dbReference type="Gene3D" id="1.10.10.10">
    <property type="entry name" value="Winged helix-like DNA-binding domain superfamily/Winged helix DNA-binding domain"/>
    <property type="match status" value="1"/>
</dbReference>
<evidence type="ECO:0000256" key="9">
    <source>
        <dbReference type="PROSITE-ProRule" id="PRU00169"/>
    </source>
</evidence>
<dbReference type="PANTHER" id="PTHR48111:SF44">
    <property type="entry name" value="TRANSCRIPTIONAL REGULATORY PROTEIN RESD"/>
    <property type="match status" value="1"/>
</dbReference>
<evidence type="ECO:0000256" key="1">
    <source>
        <dbReference type="ARBA" id="ARBA00004496"/>
    </source>
</evidence>
<evidence type="ECO:0000256" key="4">
    <source>
        <dbReference type="ARBA" id="ARBA00023012"/>
    </source>
</evidence>
<keyword evidence="2" id="KW-0963">Cytoplasm</keyword>
<dbReference type="CDD" id="cd00383">
    <property type="entry name" value="trans_reg_C"/>
    <property type="match status" value="1"/>
</dbReference>
<dbReference type="Pfam" id="PF00072">
    <property type="entry name" value="Response_reg"/>
    <property type="match status" value="1"/>
</dbReference>
<dbReference type="InterPro" id="IPR001867">
    <property type="entry name" value="OmpR/PhoB-type_DNA-bd"/>
</dbReference>
<evidence type="ECO:0000259" key="12">
    <source>
        <dbReference type="PROSITE" id="PS51755"/>
    </source>
</evidence>
<dbReference type="FunFam" id="1.10.10.10:FF:000018">
    <property type="entry name" value="DNA-binding response regulator ResD"/>
    <property type="match status" value="1"/>
</dbReference>
<dbReference type="RefSeq" id="WP_093055256.1">
    <property type="nucleotide sequence ID" value="NZ_FOGT01000020.1"/>
</dbReference>
<evidence type="ECO:0000256" key="5">
    <source>
        <dbReference type="ARBA" id="ARBA00023015"/>
    </source>
</evidence>
<dbReference type="GO" id="GO:0032993">
    <property type="term" value="C:protein-DNA complex"/>
    <property type="evidence" value="ECO:0007669"/>
    <property type="project" value="TreeGrafter"/>
</dbReference>
<dbReference type="PANTHER" id="PTHR48111">
    <property type="entry name" value="REGULATOR OF RPOS"/>
    <property type="match status" value="1"/>
</dbReference>
<dbReference type="Pfam" id="PF00486">
    <property type="entry name" value="Trans_reg_C"/>
    <property type="match status" value="1"/>
</dbReference>
<feature type="DNA-binding region" description="OmpR/PhoB-type" evidence="10">
    <location>
        <begin position="137"/>
        <end position="234"/>
    </location>
</feature>
<dbReference type="CDD" id="cd17574">
    <property type="entry name" value="REC_OmpR"/>
    <property type="match status" value="1"/>
</dbReference>
<protein>
    <submittedName>
        <fullName evidence="13">DNA-binding response regulator, OmpR family, contains REC and winged-helix (WHTH) domain</fullName>
    </submittedName>
</protein>
<evidence type="ECO:0000256" key="2">
    <source>
        <dbReference type="ARBA" id="ARBA00022490"/>
    </source>
</evidence>
<keyword evidence="7" id="KW-0010">Activator</keyword>
<keyword evidence="8" id="KW-0804">Transcription</keyword>
<evidence type="ECO:0000259" key="11">
    <source>
        <dbReference type="PROSITE" id="PS50110"/>
    </source>
</evidence>
<evidence type="ECO:0000313" key="14">
    <source>
        <dbReference type="Proteomes" id="UP000198571"/>
    </source>
</evidence>
<keyword evidence="14" id="KW-1185">Reference proteome</keyword>
<dbReference type="InterPro" id="IPR039420">
    <property type="entry name" value="WalR-like"/>
</dbReference>
<dbReference type="Proteomes" id="UP000198571">
    <property type="component" value="Unassembled WGS sequence"/>
</dbReference>
<dbReference type="GO" id="GO:0000156">
    <property type="term" value="F:phosphorelay response regulator activity"/>
    <property type="evidence" value="ECO:0007669"/>
    <property type="project" value="TreeGrafter"/>
</dbReference>
<dbReference type="EMBL" id="FOGT01000020">
    <property type="protein sequence ID" value="SES37562.1"/>
    <property type="molecule type" value="Genomic_DNA"/>
</dbReference>
<dbReference type="InterPro" id="IPR036388">
    <property type="entry name" value="WH-like_DNA-bd_sf"/>
</dbReference>
<dbReference type="FunFam" id="3.40.50.2300:FF:000001">
    <property type="entry name" value="DNA-binding response regulator PhoB"/>
    <property type="match status" value="1"/>
</dbReference>
<evidence type="ECO:0000256" key="8">
    <source>
        <dbReference type="ARBA" id="ARBA00023163"/>
    </source>
</evidence>
<dbReference type="Gene3D" id="3.40.50.2300">
    <property type="match status" value="1"/>
</dbReference>
<dbReference type="GO" id="GO:0000976">
    <property type="term" value="F:transcription cis-regulatory region binding"/>
    <property type="evidence" value="ECO:0007669"/>
    <property type="project" value="TreeGrafter"/>
</dbReference>
<evidence type="ECO:0000313" key="13">
    <source>
        <dbReference type="EMBL" id="SES37562.1"/>
    </source>
</evidence>
<accession>A0A1H9WUE1</accession>
<proteinExistence type="predicted"/>
<dbReference type="PROSITE" id="PS51755">
    <property type="entry name" value="OMPR_PHOB"/>
    <property type="match status" value="1"/>
</dbReference>
<dbReference type="OrthoDB" id="9790442at2"/>
<keyword evidence="6 10" id="KW-0238">DNA-binding</keyword>
<dbReference type="InterPro" id="IPR011006">
    <property type="entry name" value="CheY-like_superfamily"/>
</dbReference>
<feature type="domain" description="OmpR/PhoB-type" evidence="12">
    <location>
        <begin position="137"/>
        <end position="234"/>
    </location>
</feature>